<dbReference type="OrthoDB" id="2402927at2759"/>
<evidence type="ECO:0000256" key="3">
    <source>
        <dbReference type="SAM" id="Phobius"/>
    </source>
</evidence>
<reference evidence="4 6" key="1">
    <citation type="submission" date="2017-11" db="EMBL/GenBank/DDBJ databases">
        <title>The genome of Rhizophagus clarus HR1 reveals common genetic basis of auxotrophy among arbuscular mycorrhizal fungi.</title>
        <authorList>
            <person name="Kobayashi Y."/>
        </authorList>
    </citation>
    <scope>NUCLEOTIDE SEQUENCE [LARGE SCALE GENOMIC DNA]</scope>
    <source>
        <strain evidence="4 6">HR1</strain>
    </source>
</reference>
<evidence type="ECO:0000313" key="6">
    <source>
        <dbReference type="Proteomes" id="UP000247702"/>
    </source>
</evidence>
<dbReference type="EMBL" id="BEXD01004092">
    <property type="protein sequence ID" value="GBC06680.1"/>
    <property type="molecule type" value="Genomic_DNA"/>
</dbReference>
<dbReference type="Proteomes" id="UP000247702">
    <property type="component" value="Unassembled WGS sequence"/>
</dbReference>
<name>A0A2Z6SAJ0_9GLOM</name>
<feature type="coiled-coil region" evidence="1">
    <location>
        <begin position="286"/>
        <end position="313"/>
    </location>
</feature>
<accession>A0A2Z6SAJ0</accession>
<proteinExistence type="predicted"/>
<reference evidence="5" key="2">
    <citation type="submission" date="2019-10" db="EMBL/GenBank/DDBJ databases">
        <title>Conservation and host-specific expression of non-tandemly repeated heterogenous ribosome RNA gene in arbuscular mycorrhizal fungi.</title>
        <authorList>
            <person name="Maeda T."/>
            <person name="Kobayashi Y."/>
            <person name="Nakagawa T."/>
            <person name="Ezawa T."/>
            <person name="Yamaguchi K."/>
            <person name="Bino T."/>
            <person name="Nishimoto Y."/>
            <person name="Shigenobu S."/>
            <person name="Kawaguchi M."/>
        </authorList>
    </citation>
    <scope>NUCLEOTIDE SEQUENCE</scope>
    <source>
        <strain evidence="5">HR1</strain>
    </source>
</reference>
<keyword evidence="3" id="KW-0472">Membrane</keyword>
<dbReference type="EMBL" id="BLAL01000034">
    <property type="protein sequence ID" value="GES78220.1"/>
    <property type="molecule type" value="Genomic_DNA"/>
</dbReference>
<feature type="compositionally biased region" description="Basic and acidic residues" evidence="2">
    <location>
        <begin position="1"/>
        <end position="22"/>
    </location>
</feature>
<feature type="region of interest" description="Disordered" evidence="2">
    <location>
        <begin position="1"/>
        <end position="38"/>
    </location>
</feature>
<organism evidence="4 6">
    <name type="scientific">Rhizophagus clarus</name>
    <dbReference type="NCBI Taxonomy" id="94130"/>
    <lineage>
        <taxon>Eukaryota</taxon>
        <taxon>Fungi</taxon>
        <taxon>Fungi incertae sedis</taxon>
        <taxon>Mucoromycota</taxon>
        <taxon>Glomeromycotina</taxon>
        <taxon>Glomeromycetes</taxon>
        <taxon>Glomerales</taxon>
        <taxon>Glomeraceae</taxon>
        <taxon>Rhizophagus</taxon>
    </lineage>
</organism>
<dbReference type="AlphaFoldDB" id="A0A2Z6SAJ0"/>
<evidence type="ECO:0000256" key="2">
    <source>
        <dbReference type="SAM" id="MobiDB-lite"/>
    </source>
</evidence>
<evidence type="ECO:0000256" key="1">
    <source>
        <dbReference type="SAM" id="Coils"/>
    </source>
</evidence>
<comment type="caution">
    <text evidence="4">The sequence shown here is derived from an EMBL/GenBank/DDBJ whole genome shotgun (WGS) entry which is preliminary data.</text>
</comment>
<keyword evidence="3" id="KW-0812">Transmembrane</keyword>
<evidence type="ECO:0000313" key="5">
    <source>
        <dbReference type="EMBL" id="GES78220.1"/>
    </source>
</evidence>
<dbReference type="Proteomes" id="UP000615446">
    <property type="component" value="Unassembled WGS sequence"/>
</dbReference>
<keyword evidence="6" id="KW-1185">Reference proteome</keyword>
<sequence>MTKFDLDREIKEDNDQEIREEIEQIDQNHSSSLNDSSTKKPVKIDKIADVFYQLKRQLSQQPVERVVVGLMCVLVLTSAIFYAVPSRRPSSFFQNFADTTNTIFNKIDSVDLPAANTIMEHTVACRRAANMIQRSPAFRSYGIQIAKGLRGFGEKIMEAGHLLQKMYSKGSSVYKSFDIEIEAMMNRLNSDYIRQGDARYFKERLNVLITKIKEFRILVQQTHNSIHNAENIRHDTEGYIFDGLREAEKFIANNNHCHSVDISKAKKELLTINEILNHLHKTAGHLDTMEKILKDYEDKLMDISAELDKAGGEYGIFEVTKSDLRYLKYAVENSKTSLHKFNKKALVSN</sequence>
<feature type="transmembrane region" description="Helical" evidence="3">
    <location>
        <begin position="66"/>
        <end position="84"/>
    </location>
</feature>
<keyword evidence="3" id="KW-1133">Transmembrane helix</keyword>
<keyword evidence="1" id="KW-0175">Coiled coil</keyword>
<protein>
    <submittedName>
        <fullName evidence="4">Uncharacterized protein</fullName>
    </submittedName>
</protein>
<gene>
    <name evidence="5" type="ORF">RCL2_000553400</name>
    <name evidence="4" type="ORF">RclHR1_00070047</name>
</gene>
<evidence type="ECO:0000313" key="4">
    <source>
        <dbReference type="EMBL" id="GBC06680.1"/>
    </source>
</evidence>